<gene>
    <name evidence="7" type="ORF">FHR79_001117</name>
</gene>
<keyword evidence="2 5" id="KW-0812">Transmembrane</keyword>
<feature type="transmembrane region" description="Helical" evidence="5">
    <location>
        <begin position="159"/>
        <end position="179"/>
    </location>
</feature>
<feature type="transmembrane region" description="Helical" evidence="5">
    <location>
        <begin position="26"/>
        <end position="52"/>
    </location>
</feature>
<protein>
    <submittedName>
        <fullName evidence="7">MFS family arabinose efflux permease</fullName>
    </submittedName>
</protein>
<dbReference type="Gene3D" id="1.20.1250.20">
    <property type="entry name" value="MFS general substrate transporter like domains"/>
    <property type="match status" value="2"/>
</dbReference>
<dbReference type="InterPro" id="IPR036259">
    <property type="entry name" value="MFS_trans_sf"/>
</dbReference>
<dbReference type="PANTHER" id="PTHR23531">
    <property type="entry name" value="QUINOLENE RESISTANCE PROTEIN NORA"/>
    <property type="match status" value="1"/>
</dbReference>
<feature type="transmembrane region" description="Helical" evidence="5">
    <location>
        <begin position="227"/>
        <end position="251"/>
    </location>
</feature>
<dbReference type="Pfam" id="PF07690">
    <property type="entry name" value="MFS_1"/>
    <property type="match status" value="1"/>
</dbReference>
<dbReference type="InterPro" id="IPR020846">
    <property type="entry name" value="MFS_dom"/>
</dbReference>
<evidence type="ECO:0000256" key="2">
    <source>
        <dbReference type="ARBA" id="ARBA00022692"/>
    </source>
</evidence>
<dbReference type="PROSITE" id="PS50850">
    <property type="entry name" value="MFS"/>
    <property type="match status" value="1"/>
</dbReference>
<sequence>MPSAPPPSDPAGSTAAPRPPLWTRPFILVSATYLFVAMIFYTLMTAMALYAVTSFGASDAEAGVVVGAFVLGAFVLGAVLTRMTTTPATFAWGRRRVLLVALACYVLTTAAYLWADSLAALTVVRLLNGMCFGAAGTVLATAVQRIVPPVRRSEGTGWFSTSMTLAGAVGPTVALQLSTTLGYDALFWACIGFTGMALLIALFLRVPEPPLTGRFRLHRADVFSAEVAPAAGVALASGFMYGGILAFMATFAQQQGYPAMVPSLFFLLFAAGTIVGRAVLGVLHDRHGDNAVVYPILAGMAVSYAVLALLLYYRLVHGGRAIARRPSPA</sequence>
<evidence type="ECO:0000313" key="7">
    <source>
        <dbReference type="EMBL" id="MBA9081009.1"/>
    </source>
</evidence>
<comment type="caution">
    <text evidence="7">The sequence shown here is derived from an EMBL/GenBank/DDBJ whole genome shotgun (WGS) entry which is preliminary data.</text>
</comment>
<feature type="transmembrane region" description="Helical" evidence="5">
    <location>
        <begin position="127"/>
        <end position="147"/>
    </location>
</feature>
<evidence type="ECO:0000313" key="8">
    <source>
        <dbReference type="Proteomes" id="UP000582085"/>
    </source>
</evidence>
<keyword evidence="8" id="KW-1185">Reference proteome</keyword>
<reference evidence="7 8" key="1">
    <citation type="submission" date="2020-08" db="EMBL/GenBank/DDBJ databases">
        <title>The Agave Microbiome: Exploring the role of microbial communities in plant adaptations to desert environments.</title>
        <authorList>
            <person name="Partida-Martinez L.P."/>
        </authorList>
    </citation>
    <scope>NUCLEOTIDE SEQUENCE [LARGE SCALE GENOMIC DNA]</scope>
    <source>
        <strain evidence="7 8">RAT4</strain>
    </source>
</reference>
<feature type="domain" description="Major facilitator superfamily (MFS) profile" evidence="6">
    <location>
        <begin position="26"/>
        <end position="329"/>
    </location>
</feature>
<evidence type="ECO:0000256" key="4">
    <source>
        <dbReference type="ARBA" id="ARBA00023136"/>
    </source>
</evidence>
<accession>A0ABR6DXY7</accession>
<dbReference type="SUPFAM" id="SSF103473">
    <property type="entry name" value="MFS general substrate transporter"/>
    <property type="match status" value="1"/>
</dbReference>
<proteinExistence type="predicted"/>
<name>A0ABR6DXY7_9MICC</name>
<organism evidence="7 8">
    <name type="scientific">Micrococcus aloeverae</name>
    <dbReference type="NCBI Taxonomy" id="1391911"/>
    <lineage>
        <taxon>Bacteria</taxon>
        <taxon>Bacillati</taxon>
        <taxon>Actinomycetota</taxon>
        <taxon>Actinomycetes</taxon>
        <taxon>Micrococcales</taxon>
        <taxon>Micrococcaceae</taxon>
        <taxon>Micrococcus</taxon>
    </lineage>
</organism>
<feature type="transmembrane region" description="Helical" evidence="5">
    <location>
        <begin position="185"/>
        <end position="206"/>
    </location>
</feature>
<dbReference type="PANTHER" id="PTHR23531:SF1">
    <property type="entry name" value="QUINOLENE RESISTANCE PROTEIN NORA"/>
    <property type="match status" value="1"/>
</dbReference>
<feature type="transmembrane region" description="Helical" evidence="5">
    <location>
        <begin position="257"/>
        <end position="280"/>
    </location>
</feature>
<dbReference type="EMBL" id="JACJIO010000005">
    <property type="protein sequence ID" value="MBA9081009.1"/>
    <property type="molecule type" value="Genomic_DNA"/>
</dbReference>
<comment type="subcellular location">
    <subcellularLocation>
        <location evidence="1">Cell membrane</location>
        <topology evidence="1">Multi-pass membrane protein</topology>
    </subcellularLocation>
</comment>
<evidence type="ECO:0000259" key="6">
    <source>
        <dbReference type="PROSITE" id="PS50850"/>
    </source>
</evidence>
<feature type="transmembrane region" description="Helical" evidence="5">
    <location>
        <begin position="292"/>
        <end position="313"/>
    </location>
</feature>
<keyword evidence="3 5" id="KW-1133">Transmembrane helix</keyword>
<keyword evidence="4 5" id="KW-0472">Membrane</keyword>
<dbReference type="InterPro" id="IPR011701">
    <property type="entry name" value="MFS"/>
</dbReference>
<feature type="transmembrane region" description="Helical" evidence="5">
    <location>
        <begin position="97"/>
        <end position="115"/>
    </location>
</feature>
<feature type="transmembrane region" description="Helical" evidence="5">
    <location>
        <begin position="64"/>
        <end position="85"/>
    </location>
</feature>
<dbReference type="Proteomes" id="UP000582085">
    <property type="component" value="Unassembled WGS sequence"/>
</dbReference>
<dbReference type="RefSeq" id="WP_254184133.1">
    <property type="nucleotide sequence ID" value="NZ_JACJIO010000005.1"/>
</dbReference>
<evidence type="ECO:0000256" key="5">
    <source>
        <dbReference type="SAM" id="Phobius"/>
    </source>
</evidence>
<dbReference type="InterPro" id="IPR052714">
    <property type="entry name" value="MFS_Exporter"/>
</dbReference>
<evidence type="ECO:0000256" key="3">
    <source>
        <dbReference type="ARBA" id="ARBA00022989"/>
    </source>
</evidence>
<evidence type="ECO:0000256" key="1">
    <source>
        <dbReference type="ARBA" id="ARBA00004651"/>
    </source>
</evidence>